<accession>A0A2W5MZ26</accession>
<reference evidence="4 5" key="1">
    <citation type="submission" date="2017-08" db="EMBL/GenBank/DDBJ databases">
        <title>Infants hospitalized years apart are colonized by the same room-sourced microbial strains.</title>
        <authorList>
            <person name="Brooks B."/>
            <person name="Olm M.R."/>
            <person name="Firek B.A."/>
            <person name="Baker R."/>
            <person name="Thomas B.C."/>
            <person name="Morowitz M.J."/>
            <person name="Banfield J.F."/>
        </authorList>
    </citation>
    <scope>NUCLEOTIDE SEQUENCE [LARGE SCALE GENOMIC DNA]</scope>
    <source>
        <strain evidence="4">S2_005_002_R2_34</strain>
    </source>
</reference>
<name>A0A2W5MZ26_RHOSU</name>
<keyword evidence="1" id="KW-0732">Signal</keyword>
<dbReference type="InterPro" id="IPR001375">
    <property type="entry name" value="Peptidase_S9_cat"/>
</dbReference>
<feature type="domain" description="Peptidase S9 prolyl oligopeptidase catalytic" evidence="3">
    <location>
        <begin position="3"/>
        <end position="104"/>
    </location>
</feature>
<evidence type="ECO:0000256" key="1">
    <source>
        <dbReference type="ARBA" id="ARBA00022729"/>
    </source>
</evidence>
<dbReference type="PANTHER" id="PTHR42776:SF13">
    <property type="entry name" value="DIPEPTIDYL-PEPTIDASE 5"/>
    <property type="match status" value="1"/>
</dbReference>
<evidence type="ECO:0000256" key="2">
    <source>
        <dbReference type="ARBA" id="ARBA00022801"/>
    </source>
</evidence>
<evidence type="ECO:0000259" key="3">
    <source>
        <dbReference type="Pfam" id="PF00326"/>
    </source>
</evidence>
<dbReference type="AlphaFoldDB" id="A0A2W5MZ26"/>
<dbReference type="InterPro" id="IPR029058">
    <property type="entry name" value="AB_hydrolase_fold"/>
</dbReference>
<keyword evidence="2" id="KW-0378">Hydrolase</keyword>
<proteinExistence type="predicted"/>
<comment type="caution">
    <text evidence="4">The sequence shown here is derived from an EMBL/GenBank/DDBJ whole genome shotgun (WGS) entry which is preliminary data.</text>
</comment>
<evidence type="ECO:0000313" key="5">
    <source>
        <dbReference type="Proteomes" id="UP000249185"/>
    </source>
</evidence>
<dbReference type="Proteomes" id="UP000249185">
    <property type="component" value="Unassembled WGS sequence"/>
</dbReference>
<dbReference type="SUPFAM" id="SSF53474">
    <property type="entry name" value="alpha/beta-Hydrolases"/>
    <property type="match status" value="1"/>
</dbReference>
<protein>
    <submittedName>
        <fullName evidence="4">Peptidase S9</fullName>
    </submittedName>
</protein>
<organism evidence="4 5">
    <name type="scientific">Rhodovulum sulfidophilum</name>
    <name type="common">Rhodobacter sulfidophilus</name>
    <dbReference type="NCBI Taxonomy" id="35806"/>
    <lineage>
        <taxon>Bacteria</taxon>
        <taxon>Pseudomonadati</taxon>
        <taxon>Pseudomonadota</taxon>
        <taxon>Alphaproteobacteria</taxon>
        <taxon>Rhodobacterales</taxon>
        <taxon>Paracoccaceae</taxon>
        <taxon>Rhodovulum</taxon>
    </lineage>
</organism>
<dbReference type="GO" id="GO:0006508">
    <property type="term" value="P:proteolysis"/>
    <property type="evidence" value="ECO:0007669"/>
    <property type="project" value="InterPro"/>
</dbReference>
<evidence type="ECO:0000313" key="4">
    <source>
        <dbReference type="EMBL" id="PZQ45399.1"/>
    </source>
</evidence>
<sequence>YVTEELWFTEWENGGTPYDVPKNIEKFNPVNHIAKWRVPMLVVQGEKDYRVPVDQGLSTFTALQRKGIESKLLYFPDENHWVLKPQNSILWHDTVNAWLKQHIGR</sequence>
<dbReference type="EMBL" id="QFPW01000060">
    <property type="protein sequence ID" value="PZQ45399.1"/>
    <property type="molecule type" value="Genomic_DNA"/>
</dbReference>
<dbReference type="GO" id="GO:0004252">
    <property type="term" value="F:serine-type endopeptidase activity"/>
    <property type="evidence" value="ECO:0007669"/>
    <property type="project" value="TreeGrafter"/>
</dbReference>
<gene>
    <name evidence="4" type="ORF">DI556_22795</name>
</gene>
<dbReference type="Gene3D" id="3.40.50.1820">
    <property type="entry name" value="alpha/beta hydrolase"/>
    <property type="match status" value="1"/>
</dbReference>
<dbReference type="Pfam" id="PF00326">
    <property type="entry name" value="Peptidase_S9"/>
    <property type="match status" value="1"/>
</dbReference>
<dbReference type="PANTHER" id="PTHR42776">
    <property type="entry name" value="SERINE PEPTIDASE S9 FAMILY MEMBER"/>
    <property type="match status" value="1"/>
</dbReference>
<feature type="non-terminal residue" evidence="4">
    <location>
        <position position="1"/>
    </location>
</feature>